<sequence length="131" mass="14426">MGSERYPEEEYLEEARPRLGHTGAGEGGLPQRVGGSMRIRFLGKPKEIMGGVIELNLGRATLREVLERLPEDVRKLITDGEKLKMIVLINGVSAESKGGLDAPVSQDDELTIMPEISGGSSHYFWFSGQRE</sequence>
<dbReference type="Proteomes" id="UP000278149">
    <property type="component" value="Unassembled WGS sequence"/>
</dbReference>
<dbReference type="EMBL" id="RCOR01000022">
    <property type="protein sequence ID" value="RSN69066.1"/>
    <property type="molecule type" value="Genomic_DNA"/>
</dbReference>
<name>A0A429G5J1_9CREN</name>
<dbReference type="InterPro" id="IPR003749">
    <property type="entry name" value="ThiS/MoaD-like"/>
</dbReference>
<organism evidence="2 3">
    <name type="scientific">Candidatus Korarchaeum cryptofilum</name>
    <dbReference type="NCBI Taxonomy" id="498846"/>
    <lineage>
        <taxon>Archaea</taxon>
        <taxon>Thermoproteota</taxon>
        <taxon>Candidatus Korarchaeia</taxon>
        <taxon>Candidatus Korarchaeales</taxon>
        <taxon>Candidatus Korarchaeaceae</taxon>
        <taxon>Candidatus Korarchaeum</taxon>
    </lineage>
</organism>
<proteinExistence type="predicted"/>
<dbReference type="Pfam" id="PF02597">
    <property type="entry name" value="ThiS"/>
    <property type="match status" value="1"/>
</dbReference>
<accession>A0A429G5J1</accession>
<dbReference type="InterPro" id="IPR012675">
    <property type="entry name" value="Beta-grasp_dom_sf"/>
</dbReference>
<dbReference type="SUPFAM" id="SSF54285">
    <property type="entry name" value="MoaD/ThiS"/>
    <property type="match status" value="1"/>
</dbReference>
<dbReference type="InterPro" id="IPR052045">
    <property type="entry name" value="Sulfur_Carrier/Prot_Modifier"/>
</dbReference>
<comment type="caution">
    <text evidence="2">The sequence shown here is derived from an EMBL/GenBank/DDBJ whole genome shotgun (WGS) entry which is preliminary data.</text>
</comment>
<feature type="compositionally biased region" description="Basic and acidic residues" evidence="1">
    <location>
        <begin position="1"/>
        <end position="17"/>
    </location>
</feature>
<gene>
    <name evidence="2" type="ORF">D9Q81_04535</name>
</gene>
<evidence type="ECO:0000313" key="2">
    <source>
        <dbReference type="EMBL" id="RSN69066.1"/>
    </source>
</evidence>
<dbReference type="CDD" id="cd17040">
    <property type="entry name" value="Ubl_MoaD_like"/>
    <property type="match status" value="1"/>
</dbReference>
<evidence type="ECO:0008006" key="4">
    <source>
        <dbReference type="Google" id="ProtNLM"/>
    </source>
</evidence>
<protein>
    <recommendedName>
        <fullName evidence="4">MoaD/ThiS family protein</fullName>
    </recommendedName>
</protein>
<dbReference type="AlphaFoldDB" id="A0A429G5J1"/>
<dbReference type="Gene3D" id="3.10.20.30">
    <property type="match status" value="1"/>
</dbReference>
<feature type="region of interest" description="Disordered" evidence="1">
    <location>
        <begin position="1"/>
        <end position="31"/>
    </location>
</feature>
<dbReference type="PANTHER" id="PTHR38031">
    <property type="entry name" value="SULFUR CARRIER PROTEIN SLR0821-RELATED"/>
    <property type="match status" value="1"/>
</dbReference>
<dbReference type="InterPro" id="IPR016155">
    <property type="entry name" value="Mopterin_synth/thiamin_S_b"/>
</dbReference>
<reference evidence="2 3" key="1">
    <citation type="submission" date="2018-10" db="EMBL/GenBank/DDBJ databases">
        <title>Co-occurring genomic capacity for anaerobic methane metabolism and dissimilatory sulfite reduction discovered in the Korarchaeota.</title>
        <authorList>
            <person name="Mckay L.J."/>
            <person name="Dlakic M."/>
            <person name="Fields M.W."/>
            <person name="Delmont T.O."/>
            <person name="Eren A.M."/>
            <person name="Jay Z.J."/>
            <person name="Klingelsmith K.B."/>
            <person name="Rusch D.B."/>
            <person name="Inskeep W.P."/>
        </authorList>
    </citation>
    <scope>NUCLEOTIDE SEQUENCE [LARGE SCALE GENOMIC DNA]</scope>
    <source>
        <strain evidence="2 3">WS</strain>
    </source>
</reference>
<dbReference type="PANTHER" id="PTHR38031:SF1">
    <property type="entry name" value="SULFUR CARRIER PROTEIN CYSO"/>
    <property type="match status" value="1"/>
</dbReference>
<evidence type="ECO:0000256" key="1">
    <source>
        <dbReference type="SAM" id="MobiDB-lite"/>
    </source>
</evidence>
<evidence type="ECO:0000313" key="3">
    <source>
        <dbReference type="Proteomes" id="UP000278149"/>
    </source>
</evidence>